<dbReference type="NCBIfam" id="TIGR03859">
    <property type="entry name" value="PQQ_PqqD"/>
    <property type="match status" value="1"/>
</dbReference>
<evidence type="ECO:0000256" key="3">
    <source>
        <dbReference type="ARBA" id="ARBA00022905"/>
    </source>
</evidence>
<comment type="similarity">
    <text evidence="4">Belongs to the PqqD family.</text>
</comment>
<dbReference type="Gene3D" id="1.10.10.1150">
    <property type="entry name" value="Coenzyme PQQ synthesis protein D (PqqD)"/>
    <property type="match status" value="1"/>
</dbReference>
<proteinExistence type="inferred from homology"/>
<accession>A0A4Z0F716</accession>
<dbReference type="EMBL" id="SRIO01000013">
    <property type="protein sequence ID" value="TFZ82042.1"/>
    <property type="molecule type" value="Genomic_DNA"/>
</dbReference>
<dbReference type="NCBIfam" id="NF002535">
    <property type="entry name" value="PRK02079.1"/>
    <property type="match status" value="1"/>
</dbReference>
<reference evidence="5 6" key="1">
    <citation type="journal article" date="2019" name="ISME J.">
        <title>Candidatus Macondimonas diazotrophica, a novel gammaproteobacterial genus dominating crude-oil-contaminated coastal sediments.</title>
        <authorList>
            <person name="Karthikeyan S."/>
            <person name="Konstantinidis K."/>
        </authorList>
    </citation>
    <scope>NUCLEOTIDE SEQUENCE [LARGE SCALE GENOMIC DNA]</scope>
    <source>
        <strain evidence="5 6">KTK01</strain>
    </source>
</reference>
<dbReference type="Pfam" id="PF05402">
    <property type="entry name" value="PqqD"/>
    <property type="match status" value="1"/>
</dbReference>
<comment type="caution">
    <text evidence="5">The sequence shown here is derived from an EMBL/GenBank/DDBJ whole genome shotgun (WGS) entry which is preliminary data.</text>
</comment>
<keyword evidence="6" id="KW-1185">Reference proteome</keyword>
<dbReference type="GO" id="GO:0048038">
    <property type="term" value="F:quinone binding"/>
    <property type="evidence" value="ECO:0007669"/>
    <property type="project" value="InterPro"/>
</dbReference>
<dbReference type="Proteomes" id="UP000297890">
    <property type="component" value="Unassembled WGS sequence"/>
</dbReference>
<gene>
    <name evidence="4 5" type="primary">pqqD</name>
    <name evidence="5" type="ORF">E4680_10340</name>
</gene>
<comment type="pathway">
    <text evidence="1 4">Cofactor biosynthesis; pyrroloquinoline quinone biosynthesis.</text>
</comment>
<name>A0A4Z0F716_9GAMM</name>
<dbReference type="InterPro" id="IPR008792">
    <property type="entry name" value="PQQD"/>
</dbReference>
<evidence type="ECO:0000256" key="2">
    <source>
        <dbReference type="ARBA" id="ARBA00011741"/>
    </source>
</evidence>
<dbReference type="GO" id="GO:0018189">
    <property type="term" value="P:pyrroloquinoline quinone biosynthetic process"/>
    <property type="evidence" value="ECO:0007669"/>
    <property type="project" value="UniProtKB-UniRule"/>
</dbReference>
<protein>
    <recommendedName>
        <fullName evidence="4">PqqA binding protein</fullName>
    </recommendedName>
    <alternativeName>
        <fullName evidence="4">Coenzyme PQQ synthesis protein D</fullName>
    </alternativeName>
    <alternativeName>
        <fullName evidence="4">Pyrroloquinoline quinone biosynthesis protein D</fullName>
    </alternativeName>
</protein>
<dbReference type="HAMAP" id="MF_00655">
    <property type="entry name" value="PQQ_syn_PqqD"/>
    <property type="match status" value="1"/>
</dbReference>
<dbReference type="InterPro" id="IPR022479">
    <property type="entry name" value="PqqD_bac"/>
</dbReference>
<organism evidence="5 6">
    <name type="scientific">Candidatus Macondimonas diazotrophica</name>
    <dbReference type="NCBI Taxonomy" id="2305248"/>
    <lineage>
        <taxon>Bacteria</taxon>
        <taxon>Pseudomonadati</taxon>
        <taxon>Pseudomonadota</taxon>
        <taxon>Gammaproteobacteria</taxon>
        <taxon>Chromatiales</taxon>
        <taxon>Ectothiorhodospiraceae</taxon>
        <taxon>Candidatus Macondimonas</taxon>
    </lineage>
</organism>
<keyword evidence="3 4" id="KW-0884">PQQ biosynthesis</keyword>
<dbReference type="AlphaFoldDB" id="A0A4Z0F716"/>
<dbReference type="OrthoDB" id="7356791at2"/>
<evidence type="ECO:0000256" key="4">
    <source>
        <dbReference type="HAMAP-Rule" id="MF_00655"/>
    </source>
</evidence>
<dbReference type="UniPathway" id="UPA00539"/>
<evidence type="ECO:0000313" key="5">
    <source>
        <dbReference type="EMBL" id="TFZ82042.1"/>
    </source>
</evidence>
<comment type="subunit">
    <text evidence="2 4">Monomer. Interacts with PqqE.</text>
</comment>
<sequence>MSGAAADAARIPCLRPGYRLQWEGAQHSHVLLYPEGMIRLNDSAAAILTRCDGQTSLGTLIDALAAEYPGEATLAEDIREFIDLARQRGWIELR</sequence>
<dbReference type="InterPro" id="IPR041881">
    <property type="entry name" value="PqqD_sf"/>
</dbReference>
<comment type="function">
    <text evidence="4">Functions as a PqqA binding protein and presents PqqA to PqqE, in the pyrroloquinoline quinone (PQQ) biosynthetic pathway.</text>
</comment>
<evidence type="ECO:0000313" key="6">
    <source>
        <dbReference type="Proteomes" id="UP000297890"/>
    </source>
</evidence>
<dbReference type="RefSeq" id="WP_135282328.1">
    <property type="nucleotide sequence ID" value="NZ_SRIO01000013.1"/>
</dbReference>
<evidence type="ECO:0000256" key="1">
    <source>
        <dbReference type="ARBA" id="ARBA00004886"/>
    </source>
</evidence>